<dbReference type="EMBL" id="CABEEP010000001">
    <property type="protein sequence ID" value="VTQ66104.1"/>
    <property type="molecule type" value="Genomic_DNA"/>
</dbReference>
<gene>
    <name evidence="1" type="ORF">NCTC12204_01845</name>
</gene>
<organism evidence="1 2">
    <name type="scientific">Enterococcus hirae</name>
    <dbReference type="NCBI Taxonomy" id="1354"/>
    <lineage>
        <taxon>Bacteria</taxon>
        <taxon>Bacillati</taxon>
        <taxon>Bacillota</taxon>
        <taxon>Bacilli</taxon>
        <taxon>Lactobacillales</taxon>
        <taxon>Enterococcaceae</taxon>
        <taxon>Enterococcus</taxon>
    </lineage>
</organism>
<dbReference type="Proteomes" id="UP000352698">
    <property type="component" value="Unassembled WGS sequence"/>
</dbReference>
<proteinExistence type="predicted"/>
<dbReference type="AlphaFoldDB" id="A0A4U9PNR6"/>
<reference evidence="1 2" key="1">
    <citation type="submission" date="2019-05" db="EMBL/GenBank/DDBJ databases">
        <authorList>
            <consortium name="Pathogen Informatics"/>
        </authorList>
    </citation>
    <scope>NUCLEOTIDE SEQUENCE [LARGE SCALE GENOMIC DNA]</scope>
    <source>
        <strain evidence="1 2">NCTC12204</strain>
    </source>
</reference>
<sequence>MKKSLMTINEKQLKENFNDLIKEFVKETGEFPNQIHLVAEGHSQYQAVKFEMKKQIY</sequence>
<evidence type="ECO:0000313" key="2">
    <source>
        <dbReference type="Proteomes" id="UP000352698"/>
    </source>
</evidence>
<protein>
    <submittedName>
        <fullName evidence="1">Uncharacterized protein</fullName>
    </submittedName>
</protein>
<name>A0A4U9PNR6_ENTHR</name>
<accession>A0A4U9PNR6</accession>
<evidence type="ECO:0000313" key="1">
    <source>
        <dbReference type="EMBL" id="VTQ66104.1"/>
    </source>
</evidence>
<comment type="caution">
    <text evidence="1">The sequence shown here is derived from an EMBL/GenBank/DDBJ whole genome shotgun (WGS) entry which is preliminary data.</text>
</comment>